<evidence type="ECO:0000256" key="1">
    <source>
        <dbReference type="ARBA" id="ARBA00004141"/>
    </source>
</evidence>
<dbReference type="InterPro" id="IPR052337">
    <property type="entry name" value="SAT4-like"/>
</dbReference>
<dbReference type="InterPro" id="IPR049326">
    <property type="entry name" value="Rhodopsin_dom_fungi"/>
</dbReference>
<comment type="caution">
    <text evidence="9">The sequence shown here is derived from an EMBL/GenBank/DDBJ whole genome shotgun (WGS) entry which is preliminary data.</text>
</comment>
<feature type="transmembrane region" description="Helical" evidence="7">
    <location>
        <begin position="124"/>
        <end position="147"/>
    </location>
</feature>
<evidence type="ECO:0000313" key="9">
    <source>
        <dbReference type="EMBL" id="KAK5954132.1"/>
    </source>
</evidence>
<evidence type="ECO:0000313" key="10">
    <source>
        <dbReference type="Proteomes" id="UP001316803"/>
    </source>
</evidence>
<comment type="similarity">
    <text evidence="5">Belongs to the SAT4 family.</text>
</comment>
<dbReference type="Pfam" id="PF20684">
    <property type="entry name" value="Fung_rhodopsin"/>
    <property type="match status" value="1"/>
</dbReference>
<evidence type="ECO:0000256" key="3">
    <source>
        <dbReference type="ARBA" id="ARBA00022989"/>
    </source>
</evidence>
<feature type="transmembrane region" description="Helical" evidence="7">
    <location>
        <begin position="168"/>
        <end position="191"/>
    </location>
</feature>
<sequence>MPYTLARKHSFTLLMAHILTGSTAPPAIIASWPAPNYVDPETRGSGLIVLSILLIIITSIIIAIRIYTRLRITRAFGFDDAFAIIAYILGVALSTLVIIGNKYYYSGRHVWDIPPALFVPHRQYIWWGELLYILSTTSIKISVLLFYRRLSISFTKGLKRATWIGLAANLVYLCIFTVWLCLLCHPLNAYWDLYKPGWKQQPAQQLNPASCLAENISLPVSSALSALTDLYATLVPLVLVMTIQKPPKQKIPLYALFSVGFLVVIFATLRAIYTYKLLNVNYDFTWILYDCWIYAELELQFAIIAASAPALRPLFNRATSAAHKRGKRVSRVFQRPSTNNAADAGPQICLVEHHKKEGGKEGKGEVVSQTTSRPVESLDPSAASASPRSWAQRPVSADRILEHGSRRIDNPHLTV</sequence>
<comment type="subcellular location">
    <subcellularLocation>
        <location evidence="1">Membrane</location>
        <topology evidence="1">Multi-pass membrane protein</topology>
    </subcellularLocation>
</comment>
<dbReference type="Proteomes" id="UP001316803">
    <property type="component" value="Unassembled WGS sequence"/>
</dbReference>
<keyword evidence="10" id="KW-1185">Reference proteome</keyword>
<feature type="transmembrane region" description="Helical" evidence="7">
    <location>
        <begin position="80"/>
        <end position="104"/>
    </location>
</feature>
<dbReference type="EMBL" id="JAKLMC020000009">
    <property type="protein sequence ID" value="KAK5954132.1"/>
    <property type="molecule type" value="Genomic_DNA"/>
</dbReference>
<feature type="transmembrane region" description="Helical" evidence="7">
    <location>
        <begin position="293"/>
        <end position="315"/>
    </location>
</feature>
<feature type="transmembrane region" description="Helical" evidence="7">
    <location>
        <begin position="46"/>
        <end position="68"/>
    </location>
</feature>
<feature type="compositionally biased region" description="Basic and acidic residues" evidence="6">
    <location>
        <begin position="399"/>
        <end position="415"/>
    </location>
</feature>
<evidence type="ECO:0000259" key="8">
    <source>
        <dbReference type="Pfam" id="PF20684"/>
    </source>
</evidence>
<dbReference type="AlphaFoldDB" id="A0AAN8EMB1"/>
<protein>
    <recommendedName>
        <fullName evidence="8">Rhodopsin domain-containing protein</fullName>
    </recommendedName>
</protein>
<name>A0AAN8EMB1_9EURO</name>
<dbReference type="PANTHER" id="PTHR33048:SF129">
    <property type="entry name" value="INTEGRAL MEMBRANE PROTEIN-RELATED"/>
    <property type="match status" value="1"/>
</dbReference>
<feature type="transmembrane region" description="Helical" evidence="7">
    <location>
        <begin position="222"/>
        <end position="241"/>
    </location>
</feature>
<dbReference type="PANTHER" id="PTHR33048">
    <property type="entry name" value="PTH11-LIKE INTEGRAL MEMBRANE PROTEIN (AFU_ORTHOLOGUE AFUA_5G11245)"/>
    <property type="match status" value="1"/>
</dbReference>
<dbReference type="GO" id="GO:0016020">
    <property type="term" value="C:membrane"/>
    <property type="evidence" value="ECO:0007669"/>
    <property type="project" value="UniProtKB-SubCell"/>
</dbReference>
<accession>A0AAN8EMB1</accession>
<feature type="domain" description="Rhodopsin" evidence="8">
    <location>
        <begin position="64"/>
        <end position="317"/>
    </location>
</feature>
<organism evidence="9 10">
    <name type="scientific">Knufia fluminis</name>
    <dbReference type="NCBI Taxonomy" id="191047"/>
    <lineage>
        <taxon>Eukaryota</taxon>
        <taxon>Fungi</taxon>
        <taxon>Dikarya</taxon>
        <taxon>Ascomycota</taxon>
        <taxon>Pezizomycotina</taxon>
        <taxon>Eurotiomycetes</taxon>
        <taxon>Chaetothyriomycetidae</taxon>
        <taxon>Chaetothyriales</taxon>
        <taxon>Trichomeriaceae</taxon>
        <taxon>Knufia</taxon>
    </lineage>
</organism>
<evidence type="ECO:0000256" key="4">
    <source>
        <dbReference type="ARBA" id="ARBA00023136"/>
    </source>
</evidence>
<keyword evidence="4 7" id="KW-0472">Membrane</keyword>
<proteinExistence type="inferred from homology"/>
<evidence type="ECO:0000256" key="2">
    <source>
        <dbReference type="ARBA" id="ARBA00022692"/>
    </source>
</evidence>
<keyword evidence="2 7" id="KW-0812">Transmembrane</keyword>
<evidence type="ECO:0000256" key="5">
    <source>
        <dbReference type="ARBA" id="ARBA00038359"/>
    </source>
</evidence>
<evidence type="ECO:0000256" key="7">
    <source>
        <dbReference type="SAM" id="Phobius"/>
    </source>
</evidence>
<gene>
    <name evidence="9" type="ORF">OHC33_004704</name>
</gene>
<evidence type="ECO:0000256" key="6">
    <source>
        <dbReference type="SAM" id="MobiDB-lite"/>
    </source>
</evidence>
<feature type="region of interest" description="Disordered" evidence="6">
    <location>
        <begin position="356"/>
        <end position="415"/>
    </location>
</feature>
<feature type="transmembrane region" description="Helical" evidence="7">
    <location>
        <begin position="253"/>
        <end position="273"/>
    </location>
</feature>
<feature type="compositionally biased region" description="Low complexity" evidence="6">
    <location>
        <begin position="380"/>
        <end position="394"/>
    </location>
</feature>
<keyword evidence="3 7" id="KW-1133">Transmembrane helix</keyword>
<reference evidence="9 10" key="1">
    <citation type="submission" date="2022-12" db="EMBL/GenBank/DDBJ databases">
        <title>Genomic features and morphological characterization of a novel Knufia sp. strain isolated from spacecraft assembly facility.</title>
        <authorList>
            <person name="Teixeira M."/>
            <person name="Chander A.M."/>
            <person name="Stajich J.E."/>
            <person name="Venkateswaran K."/>
        </authorList>
    </citation>
    <scope>NUCLEOTIDE SEQUENCE [LARGE SCALE GENOMIC DNA]</scope>
    <source>
        <strain evidence="9 10">FJI-L2-BK-P2</strain>
    </source>
</reference>